<accession>A0A1T4NHA0</accession>
<dbReference type="InterPro" id="IPR036291">
    <property type="entry name" value="NAD(P)-bd_dom_sf"/>
</dbReference>
<reference evidence="4 5" key="1">
    <citation type="submission" date="2017-02" db="EMBL/GenBank/DDBJ databases">
        <authorList>
            <person name="Peterson S.W."/>
        </authorList>
    </citation>
    <scope>NUCLEOTIDE SEQUENCE [LARGE SCALE GENOMIC DNA]</scope>
    <source>
        <strain evidence="4 5">DSM 22335</strain>
    </source>
</reference>
<dbReference type="RefSeq" id="WP_078831226.1">
    <property type="nucleotide sequence ID" value="NZ_FUWH01000004.1"/>
</dbReference>
<keyword evidence="5" id="KW-1185">Reference proteome</keyword>
<evidence type="ECO:0000313" key="5">
    <source>
        <dbReference type="Proteomes" id="UP000190888"/>
    </source>
</evidence>
<dbReference type="STRING" id="413434.SAMN04488132_104258"/>
<protein>
    <recommendedName>
        <fullName evidence="6">TIGR01777 family protein</fullName>
    </recommendedName>
</protein>
<dbReference type="InterPro" id="IPR001509">
    <property type="entry name" value="Epimerase_deHydtase"/>
</dbReference>
<dbReference type="PANTHER" id="PTHR11092">
    <property type="entry name" value="SUGAR NUCLEOTIDE EPIMERASE RELATED"/>
    <property type="match status" value="1"/>
</dbReference>
<dbReference type="EMBL" id="FUWH01000004">
    <property type="protein sequence ID" value="SJZ78604.1"/>
    <property type="molecule type" value="Genomic_DNA"/>
</dbReference>
<name>A0A1T4NHA0_9BACT</name>
<dbReference type="Proteomes" id="UP000190888">
    <property type="component" value="Unassembled WGS sequence"/>
</dbReference>
<evidence type="ECO:0000313" key="4">
    <source>
        <dbReference type="EMBL" id="SJZ78604.1"/>
    </source>
</evidence>
<feature type="domain" description="NAD-dependent epimerase/dehydratase" evidence="2">
    <location>
        <begin position="5"/>
        <end position="226"/>
    </location>
</feature>
<comment type="similarity">
    <text evidence="1">Belongs to the NAD(P)-dependent epimerase/dehydratase family. SDR39U1 subfamily.</text>
</comment>
<evidence type="ECO:0000259" key="2">
    <source>
        <dbReference type="Pfam" id="PF01370"/>
    </source>
</evidence>
<dbReference type="PANTHER" id="PTHR11092:SF0">
    <property type="entry name" value="EPIMERASE FAMILY PROTEIN SDR39U1"/>
    <property type="match status" value="1"/>
</dbReference>
<organism evidence="4 5">
    <name type="scientific">Sediminibacterium ginsengisoli</name>
    <dbReference type="NCBI Taxonomy" id="413434"/>
    <lineage>
        <taxon>Bacteria</taxon>
        <taxon>Pseudomonadati</taxon>
        <taxon>Bacteroidota</taxon>
        <taxon>Chitinophagia</taxon>
        <taxon>Chitinophagales</taxon>
        <taxon>Chitinophagaceae</taxon>
        <taxon>Sediminibacterium</taxon>
    </lineage>
</organism>
<evidence type="ECO:0000259" key="3">
    <source>
        <dbReference type="Pfam" id="PF08338"/>
    </source>
</evidence>
<evidence type="ECO:0000256" key="1">
    <source>
        <dbReference type="ARBA" id="ARBA00009353"/>
    </source>
</evidence>
<dbReference type="Gene3D" id="3.40.50.720">
    <property type="entry name" value="NAD(P)-binding Rossmann-like Domain"/>
    <property type="match status" value="1"/>
</dbReference>
<evidence type="ECO:0008006" key="6">
    <source>
        <dbReference type="Google" id="ProtNLM"/>
    </source>
</evidence>
<dbReference type="AlphaFoldDB" id="A0A1T4NHA0"/>
<dbReference type="SUPFAM" id="SSF51735">
    <property type="entry name" value="NAD(P)-binding Rossmann-fold domains"/>
    <property type="match status" value="1"/>
</dbReference>
<dbReference type="OrthoDB" id="9801773at2"/>
<dbReference type="Pfam" id="PF08338">
    <property type="entry name" value="DUF1731"/>
    <property type="match status" value="1"/>
</dbReference>
<proteinExistence type="inferred from homology"/>
<gene>
    <name evidence="4" type="ORF">SAMN04488132_104258</name>
</gene>
<dbReference type="NCBIfam" id="TIGR01777">
    <property type="entry name" value="yfcH"/>
    <property type="match status" value="1"/>
</dbReference>
<dbReference type="InterPro" id="IPR013549">
    <property type="entry name" value="DUF1731"/>
</dbReference>
<feature type="domain" description="DUF1731" evidence="3">
    <location>
        <begin position="275"/>
        <end position="310"/>
    </location>
</feature>
<dbReference type="Pfam" id="PF01370">
    <property type="entry name" value="Epimerase"/>
    <property type="match status" value="1"/>
</dbReference>
<dbReference type="InterPro" id="IPR010099">
    <property type="entry name" value="SDR39U1"/>
</dbReference>
<sequence>MKKKIVIAGGTGFIGQQLALWYTPEYEVVVLSREVNGQNNSYNCLNKMNGSIRIVHWNGADIDKWSEELEDAEMLINLSGKSVNCRYTEKNKKAILDSRIRSTQVLGRAISLLNKPPQLWINAASATIYRHAIDAAQDEQSELLQNDFSVQVCKEWEKAFFAADTPVTRKVCLRMAIVLGNGGVMVPYTNLVKAGLGGKQGSGKQMFSWIHMTDLCRLIDFIRDHSRLEGILNASAPMPVRNEVFMQTLRKICKVRIGFPMYRWMVHLGARIIGTEPELMLKSRWVIPARLCDAGFVFRYGNIDKALDDIIRKR</sequence>